<feature type="region of interest" description="Disordered" evidence="1">
    <location>
        <begin position="140"/>
        <end position="169"/>
    </location>
</feature>
<accession>A0A1R3JYQ0</accession>
<evidence type="ECO:0000256" key="1">
    <source>
        <dbReference type="SAM" id="MobiDB-lite"/>
    </source>
</evidence>
<reference evidence="2 3" key="1">
    <citation type="submission" date="2013-09" db="EMBL/GenBank/DDBJ databases">
        <title>Corchorus capsularis genome sequencing.</title>
        <authorList>
            <person name="Alam M."/>
            <person name="Haque M.S."/>
            <person name="Islam M.S."/>
            <person name="Emdad E.M."/>
            <person name="Islam M.M."/>
            <person name="Ahmed B."/>
            <person name="Halim A."/>
            <person name="Hossen Q.M.M."/>
            <person name="Hossain M.Z."/>
            <person name="Ahmed R."/>
            <person name="Khan M.M."/>
            <person name="Islam R."/>
            <person name="Rashid M.M."/>
            <person name="Khan S.A."/>
            <person name="Rahman M.S."/>
            <person name="Alam M."/>
        </authorList>
    </citation>
    <scope>NUCLEOTIDE SEQUENCE [LARGE SCALE GENOMIC DNA]</scope>
    <source>
        <strain evidence="3">cv. CVL-1</strain>
        <tissue evidence="2">Whole seedling</tissue>
    </source>
</reference>
<protein>
    <submittedName>
        <fullName evidence="2">Glycosyltransferase family 1 protein</fullName>
    </submittedName>
</protein>
<name>A0A1R3JYQ0_COCAP</name>
<evidence type="ECO:0000313" key="2">
    <source>
        <dbReference type="EMBL" id="OMO99974.1"/>
    </source>
</evidence>
<keyword evidence="2" id="KW-0808">Transferase</keyword>
<dbReference type="EMBL" id="AWWV01006736">
    <property type="protein sequence ID" value="OMO99974.1"/>
    <property type="molecule type" value="Genomic_DNA"/>
</dbReference>
<dbReference type="Proteomes" id="UP000188268">
    <property type="component" value="Unassembled WGS sequence"/>
</dbReference>
<dbReference type="AlphaFoldDB" id="A0A1R3JYQ0"/>
<sequence length="169" mass="17910">MAEKVDLSRDGISGDVGHESQVDKRGSLLTSAVDISLRPAVGLMIEERDVSVVETHADSDGPTAVTESGTADHTIARIDDYNIQTIQAFRTGGDPTKSKDNTDPDVSTARSLSPHIFASATARSLSRSLFNILAVSLGESSFSDPSKSHLRPDAPPSSFFDTLPPLSSL</sequence>
<comment type="caution">
    <text evidence="2">The sequence shown here is derived from an EMBL/GenBank/DDBJ whole genome shotgun (WGS) entry which is preliminary data.</text>
</comment>
<dbReference type="Gramene" id="OMO99974">
    <property type="protein sequence ID" value="OMO99974"/>
    <property type="gene ID" value="CCACVL1_03517"/>
</dbReference>
<organism evidence="2 3">
    <name type="scientific">Corchorus capsularis</name>
    <name type="common">Jute</name>
    <dbReference type="NCBI Taxonomy" id="210143"/>
    <lineage>
        <taxon>Eukaryota</taxon>
        <taxon>Viridiplantae</taxon>
        <taxon>Streptophyta</taxon>
        <taxon>Embryophyta</taxon>
        <taxon>Tracheophyta</taxon>
        <taxon>Spermatophyta</taxon>
        <taxon>Magnoliopsida</taxon>
        <taxon>eudicotyledons</taxon>
        <taxon>Gunneridae</taxon>
        <taxon>Pentapetalae</taxon>
        <taxon>rosids</taxon>
        <taxon>malvids</taxon>
        <taxon>Malvales</taxon>
        <taxon>Malvaceae</taxon>
        <taxon>Grewioideae</taxon>
        <taxon>Apeibeae</taxon>
        <taxon>Corchorus</taxon>
    </lineage>
</organism>
<feature type="region of interest" description="Disordered" evidence="1">
    <location>
        <begin position="1"/>
        <end position="21"/>
    </location>
</feature>
<keyword evidence="3" id="KW-1185">Reference proteome</keyword>
<dbReference type="GO" id="GO:0016740">
    <property type="term" value="F:transferase activity"/>
    <property type="evidence" value="ECO:0007669"/>
    <property type="project" value="UniProtKB-KW"/>
</dbReference>
<evidence type="ECO:0000313" key="3">
    <source>
        <dbReference type="Proteomes" id="UP000188268"/>
    </source>
</evidence>
<gene>
    <name evidence="2" type="ORF">CCACVL1_03517</name>
</gene>
<proteinExistence type="predicted"/>
<feature type="region of interest" description="Disordered" evidence="1">
    <location>
        <begin position="89"/>
        <end position="109"/>
    </location>
</feature>